<dbReference type="GO" id="GO:0017004">
    <property type="term" value="P:cytochrome complex assembly"/>
    <property type="evidence" value="ECO:0007669"/>
    <property type="project" value="UniProtKB-KW"/>
</dbReference>
<evidence type="ECO:0000256" key="6">
    <source>
        <dbReference type="SAM" id="Phobius"/>
    </source>
</evidence>
<evidence type="ECO:0000256" key="3">
    <source>
        <dbReference type="ARBA" id="ARBA00022748"/>
    </source>
</evidence>
<feature type="transmembrane region" description="Helical" evidence="6">
    <location>
        <begin position="138"/>
        <end position="164"/>
    </location>
</feature>
<reference evidence="8 9" key="1">
    <citation type="journal article" date="2009" name="Appl. Environ. Microbiol.">
        <title>Community genomic and proteomic analyses of chemoautotrophic iron-oxidizing "Leptospirillum rubarum" (Group II) and "Leptospirillum ferrodiazotrophum" (Group III) bacteria in acid mine drainage biofilms.</title>
        <authorList>
            <person name="Goltsman D.S."/>
            <person name="Denef V.J."/>
            <person name="Singer S.W."/>
            <person name="VerBerkmoes N.C."/>
            <person name="Lefsrud M."/>
            <person name="Mueller R.S."/>
            <person name="Dick G.J."/>
            <person name="Sun C.L."/>
            <person name="Wheeler K.E."/>
            <person name="Zemla A."/>
            <person name="Baker B.J."/>
            <person name="Hauser L."/>
            <person name="Land M."/>
            <person name="Shah M.B."/>
            <person name="Thelen M.P."/>
            <person name="Hettich R.L."/>
            <person name="Banfield J.F."/>
        </authorList>
    </citation>
    <scope>NUCLEOTIDE SEQUENCE [LARGE SCALE GENOMIC DNA]</scope>
</reference>
<sequence>MTISPLELLLLEMASGFYLGAFILYLSEILLSRPPRIPWAPVTAGVGGVLFQSLAIFIRFGFQGHVALLSLREVLSFFSWSLVLTFLYLEHQKKVRILGLFIFGIAFFSTLMVIGISFRAPVLSSGAPIGLLLSIHTLLIDLGLASAALAFMVSVLYLVLDHFLRRKIFNRFFARIPSLETLDQLNNNFSGIGFVFLTAGLFFAMIWSLEKFGRTLPLASQGRLAFIGAILVWLLYAMTVLVRRNRRFRGKQAAYLSISGFLVFAATMLVLAFFSKGSHFIL</sequence>
<feature type="transmembrane region" description="Helical" evidence="6">
    <location>
        <begin position="224"/>
        <end position="242"/>
    </location>
</feature>
<feature type="transmembrane region" description="Helical" evidence="6">
    <location>
        <begin position="97"/>
        <end position="118"/>
    </location>
</feature>
<evidence type="ECO:0000256" key="2">
    <source>
        <dbReference type="ARBA" id="ARBA00022692"/>
    </source>
</evidence>
<organism evidence="8 9">
    <name type="scientific">Leptospirillum ferrodiazotrophum</name>
    <dbReference type="NCBI Taxonomy" id="412449"/>
    <lineage>
        <taxon>Bacteria</taxon>
        <taxon>Pseudomonadati</taxon>
        <taxon>Nitrospirota</taxon>
        <taxon>Nitrospiria</taxon>
        <taxon>Nitrospirales</taxon>
        <taxon>Nitrospiraceae</taxon>
        <taxon>Leptospirillum</taxon>
    </lineage>
</organism>
<feature type="transmembrane region" description="Helical" evidence="6">
    <location>
        <begin position="39"/>
        <end position="62"/>
    </location>
</feature>
<gene>
    <name evidence="8" type="ORF">UBAL3_57480018</name>
</gene>
<dbReference type="PANTHER" id="PTHR30071:SF1">
    <property type="entry name" value="CYTOCHROME B_B6 PROTEIN-RELATED"/>
    <property type="match status" value="1"/>
</dbReference>
<dbReference type="GO" id="GO:0020037">
    <property type="term" value="F:heme binding"/>
    <property type="evidence" value="ECO:0007669"/>
    <property type="project" value="InterPro"/>
</dbReference>
<comment type="subcellular location">
    <subcellularLocation>
        <location evidence="1">Membrane</location>
        <topology evidence="1">Multi-pass membrane protein</topology>
    </subcellularLocation>
</comment>
<keyword evidence="9" id="KW-1185">Reference proteome</keyword>
<dbReference type="PANTHER" id="PTHR30071">
    <property type="entry name" value="HEME EXPORTER PROTEIN C"/>
    <property type="match status" value="1"/>
</dbReference>
<dbReference type="Pfam" id="PF01578">
    <property type="entry name" value="Cytochrom_C_asm"/>
    <property type="match status" value="1"/>
</dbReference>
<dbReference type="InterPro" id="IPR045062">
    <property type="entry name" value="Cyt_c_biogenesis_CcsA/CcmC"/>
</dbReference>
<evidence type="ECO:0000256" key="4">
    <source>
        <dbReference type="ARBA" id="ARBA00022989"/>
    </source>
</evidence>
<feature type="transmembrane region" description="Helical" evidence="6">
    <location>
        <begin position="74"/>
        <end position="90"/>
    </location>
</feature>
<name>C6HUG0_9BACT</name>
<dbReference type="InterPro" id="IPR002541">
    <property type="entry name" value="Cyt_c_assembly"/>
</dbReference>
<dbReference type="EMBL" id="GG693855">
    <property type="protein sequence ID" value="EES53762.1"/>
    <property type="molecule type" value="Genomic_DNA"/>
</dbReference>
<keyword evidence="2 6" id="KW-0812">Transmembrane</keyword>
<dbReference type="Proteomes" id="UP000009374">
    <property type="component" value="Unassembled WGS sequence"/>
</dbReference>
<proteinExistence type="predicted"/>
<feature type="transmembrane region" description="Helical" evidence="6">
    <location>
        <begin position="254"/>
        <end position="274"/>
    </location>
</feature>
<keyword evidence="3" id="KW-0201">Cytochrome c-type biogenesis</keyword>
<dbReference type="AlphaFoldDB" id="C6HUG0"/>
<feature type="transmembrane region" description="Helical" evidence="6">
    <location>
        <begin position="6"/>
        <end position="27"/>
    </location>
</feature>
<dbReference type="GO" id="GO:0005886">
    <property type="term" value="C:plasma membrane"/>
    <property type="evidence" value="ECO:0007669"/>
    <property type="project" value="TreeGrafter"/>
</dbReference>
<feature type="domain" description="Cytochrome c assembly protein" evidence="7">
    <location>
        <begin position="70"/>
        <end position="277"/>
    </location>
</feature>
<evidence type="ECO:0000259" key="7">
    <source>
        <dbReference type="Pfam" id="PF01578"/>
    </source>
</evidence>
<accession>C6HUG0</accession>
<evidence type="ECO:0000256" key="1">
    <source>
        <dbReference type="ARBA" id="ARBA00004141"/>
    </source>
</evidence>
<evidence type="ECO:0000313" key="8">
    <source>
        <dbReference type="EMBL" id="EES53762.1"/>
    </source>
</evidence>
<keyword evidence="5 6" id="KW-0472">Membrane</keyword>
<evidence type="ECO:0000313" key="9">
    <source>
        <dbReference type="Proteomes" id="UP000009374"/>
    </source>
</evidence>
<evidence type="ECO:0000256" key="5">
    <source>
        <dbReference type="ARBA" id="ARBA00023136"/>
    </source>
</evidence>
<protein>
    <submittedName>
        <fullName evidence="8">Cytochrome c assembly protein</fullName>
    </submittedName>
</protein>
<feature type="transmembrane region" description="Helical" evidence="6">
    <location>
        <begin position="185"/>
        <end position="209"/>
    </location>
</feature>
<keyword evidence="4 6" id="KW-1133">Transmembrane helix</keyword>